<sequence>MALHDSLRELVSVRGAGVVDEAEELRGALDDFLAEDEATLGELNLLVDAVRLGALRRALDVMNHGAAPEAAVREAGAALARDRGTDDPTRSCWAIAALCFAVGKVDESLVRTFRSDAGTMPAPAPPTGPHGRPPAPVPDVAPGPAAPVSTTGGIPATPTLEDPPVPVESQPAQPPPPPSPTVESQPAPPPSPTVAVQPAGTDYGRGPVPPVIPEQRPSRAGMFLLVVLVALILGGLVAAGVILLRSGEEPGQGDDTATSDSPVGDGTGGPDPRVVPESVMLVPYVEGDVSRVFAVDAFTGEAEPVTPDGVDARLPTISPDRSVMTYQVGQSPSVVMVVDLATRNGRPLFAEDGPCARAGRPAWSPDGARLAVLCDPGGDGESDGIWLANADGSGVEGPVVDNADVTGSPTWISDTEFVYGVDDDATDSTFWRTDIEGGSGEQLPIDIPGHLSHIDWSQAAGRLLLLVSPSDAEEGAIYTVNADGSDPVLVDEGPFAHPVWAPAGDAIGVTLKDASGTEVLGLVSLDDPANPVVVPNPPPGEVGIPVWGTR</sequence>
<dbReference type="AlphaFoldDB" id="A0A5B1LTI9"/>
<keyword evidence="2" id="KW-0812">Transmembrane</keyword>
<reference evidence="3 4" key="1">
    <citation type="submission" date="2019-09" db="EMBL/GenBank/DDBJ databases">
        <title>Nocardioides panacisoli sp. nov., isolated from the soil of a ginseng field.</title>
        <authorList>
            <person name="Cho C."/>
        </authorList>
    </citation>
    <scope>NUCLEOTIDE SEQUENCE [LARGE SCALE GENOMIC DNA]</scope>
    <source>
        <strain evidence="3 4">BN140041</strain>
    </source>
</reference>
<accession>A0A5B1LTI9</accession>
<dbReference type="InterPro" id="IPR011042">
    <property type="entry name" value="6-blade_b-propeller_TolB-like"/>
</dbReference>
<protein>
    <submittedName>
        <fullName evidence="3">Uncharacterized protein</fullName>
    </submittedName>
</protein>
<keyword evidence="2" id="KW-1133">Transmembrane helix</keyword>
<feature type="region of interest" description="Disordered" evidence="1">
    <location>
        <begin position="116"/>
        <end position="212"/>
    </location>
</feature>
<name>A0A5B1LTI9_9ACTN</name>
<evidence type="ECO:0000313" key="4">
    <source>
        <dbReference type="Proteomes" id="UP000324351"/>
    </source>
</evidence>
<evidence type="ECO:0000313" key="3">
    <source>
        <dbReference type="EMBL" id="KAA1424195.1"/>
    </source>
</evidence>
<proteinExistence type="predicted"/>
<reference evidence="3 4" key="2">
    <citation type="submission" date="2019-09" db="EMBL/GenBank/DDBJ databases">
        <authorList>
            <person name="Jin C."/>
        </authorList>
    </citation>
    <scope>NUCLEOTIDE SEQUENCE [LARGE SCALE GENOMIC DNA]</scope>
    <source>
        <strain evidence="3 4">BN140041</strain>
    </source>
</reference>
<dbReference type="Pfam" id="PF07676">
    <property type="entry name" value="PD40"/>
    <property type="match status" value="1"/>
</dbReference>
<keyword evidence="4" id="KW-1185">Reference proteome</keyword>
<feature type="compositionally biased region" description="Pro residues" evidence="1">
    <location>
        <begin position="122"/>
        <end position="145"/>
    </location>
</feature>
<dbReference type="Gene3D" id="2.120.10.30">
    <property type="entry name" value="TolB, C-terminal domain"/>
    <property type="match status" value="1"/>
</dbReference>
<dbReference type="RefSeq" id="WP_149752166.1">
    <property type="nucleotide sequence ID" value="NZ_VUJW01000013.1"/>
</dbReference>
<keyword evidence="2" id="KW-0472">Membrane</keyword>
<feature type="transmembrane region" description="Helical" evidence="2">
    <location>
        <begin position="222"/>
        <end position="244"/>
    </location>
</feature>
<evidence type="ECO:0000256" key="1">
    <source>
        <dbReference type="SAM" id="MobiDB-lite"/>
    </source>
</evidence>
<dbReference type="EMBL" id="VUJW01000013">
    <property type="protein sequence ID" value="KAA1424195.1"/>
    <property type="molecule type" value="Genomic_DNA"/>
</dbReference>
<evidence type="ECO:0000256" key="2">
    <source>
        <dbReference type="SAM" id="Phobius"/>
    </source>
</evidence>
<dbReference type="SUPFAM" id="SSF69304">
    <property type="entry name" value="Tricorn protease N-terminal domain"/>
    <property type="match status" value="1"/>
</dbReference>
<comment type="caution">
    <text evidence="3">The sequence shown here is derived from an EMBL/GenBank/DDBJ whole genome shotgun (WGS) entry which is preliminary data.</text>
</comment>
<feature type="compositionally biased region" description="Pro residues" evidence="1">
    <location>
        <begin position="161"/>
        <end position="192"/>
    </location>
</feature>
<gene>
    <name evidence="3" type="ORF">F0U47_19570</name>
</gene>
<dbReference type="Proteomes" id="UP000324351">
    <property type="component" value="Unassembled WGS sequence"/>
</dbReference>
<organism evidence="3 4">
    <name type="scientific">Nocardioides antri</name>
    <dbReference type="NCBI Taxonomy" id="2607659"/>
    <lineage>
        <taxon>Bacteria</taxon>
        <taxon>Bacillati</taxon>
        <taxon>Actinomycetota</taxon>
        <taxon>Actinomycetes</taxon>
        <taxon>Propionibacteriales</taxon>
        <taxon>Nocardioidaceae</taxon>
        <taxon>Nocardioides</taxon>
    </lineage>
</organism>
<feature type="region of interest" description="Disordered" evidence="1">
    <location>
        <begin position="249"/>
        <end position="275"/>
    </location>
</feature>
<dbReference type="InterPro" id="IPR011659">
    <property type="entry name" value="WD40"/>
</dbReference>